<protein>
    <recommendedName>
        <fullName evidence="3">Phage protein</fullName>
    </recommendedName>
</protein>
<dbReference type="EMBL" id="JBEPLO010000021">
    <property type="protein sequence ID" value="MET3558705.1"/>
    <property type="molecule type" value="Genomic_DNA"/>
</dbReference>
<accession>A0ABV2FJG2</accession>
<evidence type="ECO:0000313" key="2">
    <source>
        <dbReference type="Proteomes" id="UP001549122"/>
    </source>
</evidence>
<name>A0ABV2FJG2_9STRE</name>
<keyword evidence="2" id="KW-1185">Reference proteome</keyword>
<dbReference type="RefSeq" id="WP_354365828.1">
    <property type="nucleotide sequence ID" value="NZ_JBEPLO010000021.1"/>
</dbReference>
<proteinExistence type="predicted"/>
<gene>
    <name evidence="1" type="ORF">ABID29_001831</name>
</gene>
<reference evidence="1 2" key="1">
    <citation type="submission" date="2024-06" db="EMBL/GenBank/DDBJ databases">
        <title>Genomic Encyclopedia of Type Strains, Phase IV (KMG-IV): sequencing the most valuable type-strain genomes for metagenomic binning, comparative biology and taxonomic classification.</title>
        <authorList>
            <person name="Goeker M."/>
        </authorList>
    </citation>
    <scope>NUCLEOTIDE SEQUENCE [LARGE SCALE GENOMIC DNA]</scope>
    <source>
        <strain evidence="1 2">DSM 28303</strain>
    </source>
</reference>
<dbReference type="Proteomes" id="UP001549122">
    <property type="component" value="Unassembled WGS sequence"/>
</dbReference>
<evidence type="ECO:0008006" key="3">
    <source>
        <dbReference type="Google" id="ProtNLM"/>
    </source>
</evidence>
<dbReference type="InterPro" id="IPR024410">
    <property type="entry name" value="Phage_TAC_12"/>
</dbReference>
<dbReference type="Pfam" id="PF12363">
    <property type="entry name" value="Phage_TAC_12"/>
    <property type="match status" value="1"/>
</dbReference>
<evidence type="ECO:0000313" key="1">
    <source>
        <dbReference type="EMBL" id="MET3558705.1"/>
    </source>
</evidence>
<sequence length="149" mass="16721">MEFTVKNKSVEIKFDYRLMFAIDKKLATTNAQTGEKNNDGVANLFSKILNKDDQGIVDLIVLSTDKTSENEAITAIVTWLEDHGATDTDELFKGIQDEMVESGFFKGKILKYIANMEKALKYMKGQKDIDEVQVKAVEETIGEMKNAVS</sequence>
<comment type="caution">
    <text evidence="1">The sequence shown here is derived from an EMBL/GenBank/DDBJ whole genome shotgun (WGS) entry which is preliminary data.</text>
</comment>
<organism evidence="1 2">
    <name type="scientific">Streptococcus rupicaprae</name>
    <dbReference type="NCBI Taxonomy" id="759619"/>
    <lineage>
        <taxon>Bacteria</taxon>
        <taxon>Bacillati</taxon>
        <taxon>Bacillota</taxon>
        <taxon>Bacilli</taxon>
        <taxon>Lactobacillales</taxon>
        <taxon>Streptococcaceae</taxon>
        <taxon>Streptococcus</taxon>
    </lineage>
</organism>